<name>A0ACB9DLB4_ARCLA</name>
<proteinExistence type="predicted"/>
<keyword evidence="2" id="KW-1185">Reference proteome</keyword>
<sequence>MAPHFYKPLNLLPLLVFIILNHFYVGYSSPAHPLNPDRTHDHDVQIRKLQELKSSISQSKLVSGSRMLGVSSYGADPTGKSDSTDAILRAISDAVTEERDGLLMEGITNHGGVQINLEGGIYMISRPMKFPVAGVGNIVISGGTLRASDNFTTDSYLIDLSTSSSSSSNKKYNYEYITFRDIMLDCDYRGGGIRVINALRTSIDNCYITHFATNGILVQGGHETYIRNSFLGQHITAGADPHERNFTGTAINLAGNDNAVTDVIIFSAAIGIMISGQANVITGVHCYNKATGFGGTGIYLKLPGLTQTRIVNSYFDYTGIVTEDPMQLHVSGCFFLGDAFILLKSIRGIVKGINIVDNMFSGSNKGIDIVQLDERKGAFNTIDQIVVDNNNVNGMNLKATVAKGAIHDNGTLWTIDFNRILLFPRHIKFVQYTLTTSESNVFPKYVLRNISNNKVFIESDIAVNGSVYVLVDQGAEIHVVVLKTTAETRAPTVATHPLPHACRGHHPAPSHGHTGGVTPTSQLLLHGLFLRMANRTSDDPTTLAETRIPAVLIGGSKVPTPMPTMQLQYLVLPHGRCFLR</sequence>
<evidence type="ECO:0000313" key="1">
    <source>
        <dbReference type="EMBL" id="KAI3747290.1"/>
    </source>
</evidence>
<organism evidence="1 2">
    <name type="scientific">Arctium lappa</name>
    <name type="common">Greater burdock</name>
    <name type="synonym">Lappa major</name>
    <dbReference type="NCBI Taxonomy" id="4217"/>
    <lineage>
        <taxon>Eukaryota</taxon>
        <taxon>Viridiplantae</taxon>
        <taxon>Streptophyta</taxon>
        <taxon>Embryophyta</taxon>
        <taxon>Tracheophyta</taxon>
        <taxon>Spermatophyta</taxon>
        <taxon>Magnoliopsida</taxon>
        <taxon>eudicotyledons</taxon>
        <taxon>Gunneridae</taxon>
        <taxon>Pentapetalae</taxon>
        <taxon>asterids</taxon>
        <taxon>campanulids</taxon>
        <taxon>Asterales</taxon>
        <taxon>Asteraceae</taxon>
        <taxon>Carduoideae</taxon>
        <taxon>Cardueae</taxon>
        <taxon>Arctiinae</taxon>
        <taxon>Arctium</taxon>
    </lineage>
</organism>
<reference evidence="1 2" key="2">
    <citation type="journal article" date="2022" name="Mol. Ecol. Resour.">
        <title>The genomes of chicory, endive, great burdock and yacon provide insights into Asteraceae paleo-polyploidization history and plant inulin production.</title>
        <authorList>
            <person name="Fan W."/>
            <person name="Wang S."/>
            <person name="Wang H."/>
            <person name="Wang A."/>
            <person name="Jiang F."/>
            <person name="Liu H."/>
            <person name="Zhao H."/>
            <person name="Xu D."/>
            <person name="Zhang Y."/>
        </authorList>
    </citation>
    <scope>NUCLEOTIDE SEQUENCE [LARGE SCALE GENOMIC DNA]</scope>
    <source>
        <strain evidence="2">cv. Niubang</strain>
    </source>
</reference>
<dbReference type="Proteomes" id="UP001055879">
    <property type="component" value="Linkage Group LG03"/>
</dbReference>
<evidence type="ECO:0000313" key="2">
    <source>
        <dbReference type="Proteomes" id="UP001055879"/>
    </source>
</evidence>
<gene>
    <name evidence="1" type="ORF">L6452_09744</name>
</gene>
<protein>
    <submittedName>
        <fullName evidence="1">Uncharacterized protein</fullName>
    </submittedName>
</protein>
<accession>A0ACB9DLB4</accession>
<dbReference type="EMBL" id="CM042049">
    <property type="protein sequence ID" value="KAI3747290.1"/>
    <property type="molecule type" value="Genomic_DNA"/>
</dbReference>
<reference evidence="2" key="1">
    <citation type="journal article" date="2022" name="Mol. Ecol. Resour.">
        <title>The genomes of chicory, endive, great burdock and yacon provide insights into Asteraceae palaeo-polyploidization history and plant inulin production.</title>
        <authorList>
            <person name="Fan W."/>
            <person name="Wang S."/>
            <person name="Wang H."/>
            <person name="Wang A."/>
            <person name="Jiang F."/>
            <person name="Liu H."/>
            <person name="Zhao H."/>
            <person name="Xu D."/>
            <person name="Zhang Y."/>
        </authorList>
    </citation>
    <scope>NUCLEOTIDE SEQUENCE [LARGE SCALE GENOMIC DNA]</scope>
    <source>
        <strain evidence="2">cv. Niubang</strain>
    </source>
</reference>
<comment type="caution">
    <text evidence="1">The sequence shown here is derived from an EMBL/GenBank/DDBJ whole genome shotgun (WGS) entry which is preliminary data.</text>
</comment>